<keyword evidence="3" id="KW-1185">Reference proteome</keyword>
<keyword evidence="1" id="KW-0732">Signal</keyword>
<name>A0A1I4AIF5_9GAMM</name>
<reference evidence="3" key="1">
    <citation type="submission" date="2016-10" db="EMBL/GenBank/DDBJ databases">
        <authorList>
            <person name="Varghese N."/>
            <person name="Submissions S."/>
        </authorList>
    </citation>
    <scope>NUCLEOTIDE SEQUENCE [LARGE SCALE GENOMIC DNA]</scope>
    <source>
        <strain evidence="3">DSM 11578</strain>
    </source>
</reference>
<accession>A0A1I4AIF5</accession>
<organism evidence="2 3">
    <name type="scientific">Methylophaga sulfidovorans</name>
    <dbReference type="NCBI Taxonomy" id="45496"/>
    <lineage>
        <taxon>Bacteria</taxon>
        <taxon>Pseudomonadati</taxon>
        <taxon>Pseudomonadota</taxon>
        <taxon>Gammaproteobacteria</taxon>
        <taxon>Thiotrichales</taxon>
        <taxon>Piscirickettsiaceae</taxon>
        <taxon>Methylophaga</taxon>
    </lineage>
</organism>
<evidence type="ECO:0000313" key="2">
    <source>
        <dbReference type="EMBL" id="SFK55960.1"/>
    </source>
</evidence>
<evidence type="ECO:0000256" key="1">
    <source>
        <dbReference type="SAM" id="SignalP"/>
    </source>
</evidence>
<dbReference type="OrthoDB" id="7058758at2"/>
<proteinExistence type="predicted"/>
<dbReference type="Pfam" id="PF04338">
    <property type="entry name" value="DUF481"/>
    <property type="match status" value="1"/>
</dbReference>
<dbReference type="EMBL" id="FOSH01000014">
    <property type="protein sequence ID" value="SFK55960.1"/>
    <property type="molecule type" value="Genomic_DNA"/>
</dbReference>
<feature type="signal peptide" evidence="1">
    <location>
        <begin position="1"/>
        <end position="23"/>
    </location>
</feature>
<dbReference type="Proteomes" id="UP000198924">
    <property type="component" value="Unassembled WGS sequence"/>
</dbReference>
<sequence>MYKPSLRTIFLLISSTLSNIALADQVVLDDGSMLNGTVKQVANGQLIMDTAFANEVTIDYARVSQITTDKKFLVELESHDRIVGQLSVAKNGQAQLSDTAFGTVDIDPKNIKNVWATDATKPQILAVQQEYQDEINTIKADKEKEVADLKSSYETAISTLREERNRLRDPWSGSIAMGITGASGNTDRFGAHGRGELNRETDAERMNIYMEINFQKEDGEQTANQKLAGLSLERDINETWFARGSADFEIDDFEELDLRAIAAASLGRFFIREDDLKFKGFAGLGYRFESYTDGTNEKDPTGVLGYDVKYKLNSKLSLFHDFTYYPSFSSPGKNYLIVTNLGGEMPITDKEDWKLRASLRSKYNSQPAQDAESTDTTYQMNLVYDWD</sequence>
<dbReference type="InterPro" id="IPR007433">
    <property type="entry name" value="DUF481"/>
</dbReference>
<feature type="chain" id="PRO_5011527082" evidence="1">
    <location>
        <begin position="24"/>
        <end position="387"/>
    </location>
</feature>
<evidence type="ECO:0000313" key="3">
    <source>
        <dbReference type="Proteomes" id="UP000198924"/>
    </source>
</evidence>
<protein>
    <submittedName>
        <fullName evidence="2">Putative salt-induced outer membrane protein YdiY</fullName>
    </submittedName>
</protein>
<dbReference type="RefSeq" id="WP_091714945.1">
    <property type="nucleotide sequence ID" value="NZ_FOSH01000014.1"/>
</dbReference>
<dbReference type="AlphaFoldDB" id="A0A1I4AIF5"/>
<gene>
    <name evidence="2" type="ORF">SAMN04488079_11482</name>
</gene>